<reference evidence="2" key="1">
    <citation type="journal article" date="2011" name="Proc. Natl. Acad. Sci. U.S.A.">
        <title>Obligate biotrophy features unraveled by the genomic analysis of rust fungi.</title>
        <authorList>
            <person name="Duplessis S."/>
            <person name="Cuomo C.A."/>
            <person name="Lin Y.-C."/>
            <person name="Aerts A."/>
            <person name="Tisserant E."/>
            <person name="Veneault-Fourrey C."/>
            <person name="Joly D.L."/>
            <person name="Hacquard S."/>
            <person name="Amselem J."/>
            <person name="Cantarel B.L."/>
            <person name="Chiu R."/>
            <person name="Coutinho P.M."/>
            <person name="Feau N."/>
            <person name="Field M."/>
            <person name="Frey P."/>
            <person name="Gelhaye E."/>
            <person name="Goldberg J."/>
            <person name="Grabherr M.G."/>
            <person name="Kodira C.D."/>
            <person name="Kohler A."/>
            <person name="Kuees U."/>
            <person name="Lindquist E.A."/>
            <person name="Lucas S.M."/>
            <person name="Mago R."/>
            <person name="Mauceli E."/>
            <person name="Morin E."/>
            <person name="Murat C."/>
            <person name="Pangilinan J.L."/>
            <person name="Park R."/>
            <person name="Pearson M."/>
            <person name="Quesneville H."/>
            <person name="Rouhier N."/>
            <person name="Sakthikumar S."/>
            <person name="Salamov A.A."/>
            <person name="Schmutz J."/>
            <person name="Selles B."/>
            <person name="Shapiro H."/>
            <person name="Tanguay P."/>
            <person name="Tuskan G.A."/>
            <person name="Henrissat B."/>
            <person name="Van de Peer Y."/>
            <person name="Rouze P."/>
            <person name="Ellis J.G."/>
            <person name="Dodds P.N."/>
            <person name="Schein J.E."/>
            <person name="Zhong S."/>
            <person name="Hamelin R.C."/>
            <person name="Grigoriev I.V."/>
            <person name="Szabo L.J."/>
            <person name="Martin F."/>
        </authorList>
    </citation>
    <scope>NUCLEOTIDE SEQUENCE [LARGE SCALE GENOMIC DNA]</scope>
    <source>
        <strain evidence="2">98AG31 / pathotype 3-4-7</strain>
    </source>
</reference>
<evidence type="ECO:0000313" key="2">
    <source>
        <dbReference type="Proteomes" id="UP000001072"/>
    </source>
</evidence>
<accession>F4RZZ6</accession>
<dbReference type="GeneID" id="18924097"/>
<name>F4RZZ6_MELLP</name>
<dbReference type="InParanoid" id="F4RZZ6"/>
<evidence type="ECO:0000313" key="1">
    <source>
        <dbReference type="EMBL" id="EGG02089.1"/>
    </source>
</evidence>
<sequence>MHLDSCLLWQSVTELITCTDTSGQLLPRKSDSAAQLVRYICRRAAMCLPAATLTGQIHLGPDAYEQPPQGLDCVRCIWPAAHPLPSLSDTSAATLTGQIHLGPDAYEQPPQGLDCVRCIWPAAHLHQFENTRATLDNIGIQIHLAIKQYNHIKICIRHHAHD</sequence>
<dbReference type="HOGENOM" id="CLU_1635769_0_0_1"/>
<gene>
    <name evidence="1" type="ORF">MELLADRAFT_110491</name>
</gene>
<dbReference type="EMBL" id="GL883133">
    <property type="protein sequence ID" value="EGG02089.1"/>
    <property type="molecule type" value="Genomic_DNA"/>
</dbReference>
<keyword evidence="2" id="KW-1185">Reference proteome</keyword>
<dbReference type="Proteomes" id="UP000001072">
    <property type="component" value="Unassembled WGS sequence"/>
</dbReference>
<organism evidence="2">
    <name type="scientific">Melampsora larici-populina (strain 98AG31 / pathotype 3-4-7)</name>
    <name type="common">Poplar leaf rust fungus</name>
    <dbReference type="NCBI Taxonomy" id="747676"/>
    <lineage>
        <taxon>Eukaryota</taxon>
        <taxon>Fungi</taxon>
        <taxon>Dikarya</taxon>
        <taxon>Basidiomycota</taxon>
        <taxon>Pucciniomycotina</taxon>
        <taxon>Pucciniomycetes</taxon>
        <taxon>Pucciniales</taxon>
        <taxon>Melampsoraceae</taxon>
        <taxon>Melampsora</taxon>
    </lineage>
</organism>
<proteinExistence type="predicted"/>
<dbReference type="RefSeq" id="XP_007414626.1">
    <property type="nucleotide sequence ID" value="XM_007414564.1"/>
</dbReference>
<protein>
    <submittedName>
        <fullName evidence="1">Uncharacterized protein</fullName>
    </submittedName>
</protein>
<dbReference type="VEuPathDB" id="FungiDB:MELLADRAFT_110491"/>
<dbReference type="AlphaFoldDB" id="F4RZZ6"/>
<dbReference type="KEGG" id="mlr:MELLADRAFT_110491"/>